<dbReference type="EC" id="2.4.-.-" evidence="2"/>
<keyword evidence="2" id="KW-0808">Transferase</keyword>
<dbReference type="InterPro" id="IPR055259">
    <property type="entry name" value="YkvP/CgeB_Glyco_trans-like"/>
</dbReference>
<reference evidence="2 3" key="1">
    <citation type="submission" date="2023-09" db="EMBL/GenBank/DDBJ databases">
        <authorList>
            <person name="Rey-Velasco X."/>
        </authorList>
    </citation>
    <scope>NUCLEOTIDE SEQUENCE [LARGE SCALE GENOMIC DNA]</scope>
    <source>
        <strain evidence="2 3">W311</strain>
    </source>
</reference>
<keyword evidence="3" id="KW-1185">Reference proteome</keyword>
<accession>A0ABZ0B6L9</accession>
<dbReference type="Gene3D" id="3.40.50.2000">
    <property type="entry name" value="Glycogen Phosphorylase B"/>
    <property type="match status" value="1"/>
</dbReference>
<name>A0ABZ0B6L9_9SPHN</name>
<dbReference type="Pfam" id="PF13524">
    <property type="entry name" value="Glyco_trans_1_2"/>
    <property type="match status" value="1"/>
</dbReference>
<dbReference type="Proteomes" id="UP001302249">
    <property type="component" value="Chromosome"/>
</dbReference>
<keyword evidence="2" id="KW-0328">Glycosyltransferase</keyword>
<dbReference type="EMBL" id="CP135076">
    <property type="protein sequence ID" value="WNO52857.1"/>
    <property type="molecule type" value="Genomic_DNA"/>
</dbReference>
<dbReference type="SUPFAM" id="SSF53756">
    <property type="entry name" value="UDP-Glycosyltransferase/glycogen phosphorylase"/>
    <property type="match status" value="1"/>
</dbReference>
<sequence>MNIVVLGLSLSSSWGNGHATTYRALLAAMAARGHDILFLERDRPWYADNRDLKVPDFCRLRYYNEVADLAEWREEIAGADAVIVGSYVPDGIAVGRFVQETARGATAFYDIDTPVTLAALERGTCDYVSRDLIAGYDCYLSFTGGPTLQRIEQEFGSPSARALFCSVDTDRYRPLDVPKRWDLSYLGTYSDDRQPGLERLLIEVARRCPDRRFAVAGSQYPDSIDWPRNVERVDHLPPAEHAAFYSASRFTLNLTRADMIEAGWSPSVRLFEAGACGTAILSDRWPGIGVLFEPNHEVVLVDDTKDVLAALELDTSSRGGALRDRIVRDHSAARRAEQLEDILNGLRGAENRAPAMVAS</sequence>
<evidence type="ECO:0000313" key="2">
    <source>
        <dbReference type="EMBL" id="WNO52857.1"/>
    </source>
</evidence>
<dbReference type="RefSeq" id="WP_313913724.1">
    <property type="nucleotide sequence ID" value="NZ_CP135076.1"/>
</dbReference>
<dbReference type="GO" id="GO:0016757">
    <property type="term" value="F:glycosyltransferase activity"/>
    <property type="evidence" value="ECO:0007669"/>
    <property type="project" value="UniProtKB-KW"/>
</dbReference>
<proteinExistence type="predicted"/>
<organism evidence="2 3">
    <name type="scientific">Stakelama saccharophila</name>
    <dbReference type="NCBI Taxonomy" id="3075605"/>
    <lineage>
        <taxon>Bacteria</taxon>
        <taxon>Pseudomonadati</taxon>
        <taxon>Pseudomonadota</taxon>
        <taxon>Alphaproteobacteria</taxon>
        <taxon>Sphingomonadales</taxon>
        <taxon>Sphingomonadaceae</taxon>
        <taxon>Stakelama</taxon>
    </lineage>
</organism>
<gene>
    <name evidence="2" type="ORF">RPR59_10350</name>
</gene>
<feature type="domain" description="Spore protein YkvP/CgeB glycosyl transferase-like" evidence="1">
    <location>
        <begin position="194"/>
        <end position="341"/>
    </location>
</feature>
<protein>
    <submittedName>
        <fullName evidence="2">Glycosyltransferase</fullName>
        <ecNumber evidence="2">2.4.-.-</ecNumber>
    </submittedName>
</protein>
<evidence type="ECO:0000259" key="1">
    <source>
        <dbReference type="Pfam" id="PF13524"/>
    </source>
</evidence>
<evidence type="ECO:0000313" key="3">
    <source>
        <dbReference type="Proteomes" id="UP001302249"/>
    </source>
</evidence>